<dbReference type="AlphaFoldDB" id="A0A077DJP0"/>
<dbReference type="SUPFAM" id="SSF46946">
    <property type="entry name" value="S13-like H2TH domain"/>
    <property type="match status" value="1"/>
</dbReference>
<dbReference type="GO" id="GO:0006412">
    <property type="term" value="P:translation"/>
    <property type="evidence" value="ECO:0007669"/>
    <property type="project" value="UniProtKB-UniRule"/>
</dbReference>
<keyword evidence="2 7" id="KW-0699">rRNA-binding</keyword>
<dbReference type="PROSITE" id="PS50159">
    <property type="entry name" value="RIBOSOMAL_S13_2"/>
    <property type="match status" value="1"/>
</dbReference>
<comment type="function">
    <text evidence="7">Located at the top of the head of the 30S subunit, it contacts several helices of the 16S rRNA. In the 70S ribosome it contacts the 23S rRNA (bridge B1a) and protein L5 of the 50S subunit (bridge B1b), connecting the 2 subunits; these bridges are implicated in subunit movement. Contacts the tRNAs in the A and P-sites.</text>
</comment>
<name>A0A077DJP0_9BURK</name>
<comment type="subunit">
    <text evidence="7">Part of the 30S ribosomal subunit. Forms a loose heterodimer with protein S19. Forms two bridges to the 50S subunit in the 70S ribosome.</text>
</comment>
<dbReference type="PANTHER" id="PTHR10871">
    <property type="entry name" value="30S RIBOSOMAL PROTEIN S13/40S RIBOSOMAL PROTEIN S18"/>
    <property type="match status" value="1"/>
</dbReference>
<dbReference type="FunFam" id="4.10.910.10:FF:000001">
    <property type="entry name" value="30S ribosomal protein S13"/>
    <property type="match status" value="1"/>
</dbReference>
<dbReference type="Pfam" id="PF00416">
    <property type="entry name" value="Ribosomal_S13"/>
    <property type="match status" value="1"/>
</dbReference>
<dbReference type="STRING" id="1072685.IX83_08275"/>
<dbReference type="InterPro" id="IPR010979">
    <property type="entry name" value="Ribosomal_uS13-like_H2TH"/>
</dbReference>
<dbReference type="PROSITE" id="PS00646">
    <property type="entry name" value="RIBOSOMAL_S13_1"/>
    <property type="match status" value="1"/>
</dbReference>
<evidence type="ECO:0000256" key="4">
    <source>
        <dbReference type="ARBA" id="ARBA00022980"/>
    </source>
</evidence>
<dbReference type="FunFam" id="1.10.8.50:FF:000001">
    <property type="entry name" value="30S ribosomal protein S13"/>
    <property type="match status" value="1"/>
</dbReference>
<dbReference type="GO" id="GO:0000049">
    <property type="term" value="F:tRNA binding"/>
    <property type="evidence" value="ECO:0007669"/>
    <property type="project" value="UniProtKB-UniRule"/>
</dbReference>
<dbReference type="eggNOG" id="COG0099">
    <property type="taxonomic scope" value="Bacteria"/>
</dbReference>
<dbReference type="OrthoDB" id="9803610at2"/>
<dbReference type="Proteomes" id="UP000028945">
    <property type="component" value="Chromosome"/>
</dbReference>
<evidence type="ECO:0000313" key="10">
    <source>
        <dbReference type="EMBL" id="AIL33293.1"/>
    </source>
</evidence>
<dbReference type="GO" id="GO:0005829">
    <property type="term" value="C:cytosol"/>
    <property type="evidence" value="ECO:0007669"/>
    <property type="project" value="TreeGrafter"/>
</dbReference>
<evidence type="ECO:0000256" key="8">
    <source>
        <dbReference type="RuleBase" id="RU003830"/>
    </source>
</evidence>
<dbReference type="InterPro" id="IPR027437">
    <property type="entry name" value="Rbsml_uS13_C"/>
</dbReference>
<gene>
    <name evidence="7" type="primary">rpsM</name>
    <name evidence="10" type="ORF">IX83_08275</name>
</gene>
<evidence type="ECO:0000256" key="5">
    <source>
        <dbReference type="ARBA" id="ARBA00023274"/>
    </source>
</evidence>
<evidence type="ECO:0000256" key="2">
    <source>
        <dbReference type="ARBA" id="ARBA00022730"/>
    </source>
</evidence>
<keyword evidence="5 7" id="KW-0687">Ribonucleoprotein</keyword>
<dbReference type="HAMAP" id="MF_01315">
    <property type="entry name" value="Ribosomal_uS13"/>
    <property type="match status" value="1"/>
</dbReference>
<dbReference type="GO" id="GO:0003735">
    <property type="term" value="F:structural constituent of ribosome"/>
    <property type="evidence" value="ECO:0007669"/>
    <property type="project" value="InterPro"/>
</dbReference>
<dbReference type="KEGG" id="bpsi:IX83_08275"/>
<dbReference type="GO" id="GO:0019843">
    <property type="term" value="F:rRNA binding"/>
    <property type="evidence" value="ECO:0007669"/>
    <property type="project" value="UniProtKB-UniRule"/>
</dbReference>
<feature type="region of interest" description="Disordered" evidence="9">
    <location>
        <begin position="91"/>
        <end position="121"/>
    </location>
</feature>
<dbReference type="Gene3D" id="4.10.910.10">
    <property type="entry name" value="30s ribosomal protein s13, domain 2"/>
    <property type="match status" value="1"/>
</dbReference>
<dbReference type="PIRSF" id="PIRSF002134">
    <property type="entry name" value="Ribosomal_S13"/>
    <property type="match status" value="1"/>
</dbReference>
<evidence type="ECO:0000256" key="1">
    <source>
        <dbReference type="ARBA" id="ARBA00008080"/>
    </source>
</evidence>
<comment type="similarity">
    <text evidence="1 7 8">Belongs to the universal ribosomal protein uS13 family.</text>
</comment>
<dbReference type="HOGENOM" id="CLU_103849_1_2_4"/>
<dbReference type="RefSeq" id="WP_038501186.1">
    <property type="nucleotide sequence ID" value="NZ_AFWK01000084.1"/>
</dbReference>
<keyword evidence="4 7" id="KW-0689">Ribosomal protein</keyword>
<evidence type="ECO:0000256" key="7">
    <source>
        <dbReference type="HAMAP-Rule" id="MF_01315"/>
    </source>
</evidence>
<evidence type="ECO:0000313" key="11">
    <source>
        <dbReference type="Proteomes" id="UP000028945"/>
    </source>
</evidence>
<dbReference type="PANTHER" id="PTHR10871:SF1">
    <property type="entry name" value="SMALL RIBOSOMAL SUBUNIT PROTEIN US13M"/>
    <property type="match status" value="1"/>
</dbReference>
<dbReference type="Gene3D" id="1.10.8.50">
    <property type="match status" value="1"/>
</dbReference>
<dbReference type="GO" id="GO:0015935">
    <property type="term" value="C:small ribosomal subunit"/>
    <property type="evidence" value="ECO:0007669"/>
    <property type="project" value="TreeGrafter"/>
</dbReference>
<protein>
    <recommendedName>
        <fullName evidence="6 7">Small ribosomal subunit protein uS13</fullName>
    </recommendedName>
</protein>
<proteinExistence type="inferred from homology"/>
<dbReference type="InterPro" id="IPR019980">
    <property type="entry name" value="Ribosomal_uS13_bac-type"/>
</dbReference>
<dbReference type="NCBIfam" id="TIGR03631">
    <property type="entry name" value="uS13_bact"/>
    <property type="match status" value="1"/>
</dbReference>
<evidence type="ECO:0000256" key="9">
    <source>
        <dbReference type="SAM" id="MobiDB-lite"/>
    </source>
</evidence>
<evidence type="ECO:0000256" key="3">
    <source>
        <dbReference type="ARBA" id="ARBA00022884"/>
    </source>
</evidence>
<organism evidence="10 11">
    <name type="scientific">Basilea psittacipulmonis DSM 24701</name>
    <dbReference type="NCBI Taxonomy" id="1072685"/>
    <lineage>
        <taxon>Bacteria</taxon>
        <taxon>Pseudomonadati</taxon>
        <taxon>Pseudomonadota</taxon>
        <taxon>Betaproteobacteria</taxon>
        <taxon>Burkholderiales</taxon>
        <taxon>Alcaligenaceae</taxon>
        <taxon>Basilea</taxon>
    </lineage>
</organism>
<dbReference type="EMBL" id="CP009238">
    <property type="protein sequence ID" value="AIL33293.1"/>
    <property type="molecule type" value="Genomic_DNA"/>
</dbReference>
<dbReference type="InterPro" id="IPR001892">
    <property type="entry name" value="Ribosomal_uS13"/>
</dbReference>
<accession>A0A077DJP0</accession>
<dbReference type="InterPro" id="IPR018269">
    <property type="entry name" value="Ribosomal_uS13_CS"/>
</dbReference>
<reference evidence="10 11" key="1">
    <citation type="journal article" date="2014" name="BMC Genomics">
        <title>A genomic perspective on a new bacterial genus and species from the Alcaligenaceae family, Basilea psittacipulmonis.</title>
        <authorList>
            <person name="Whiteson K.L."/>
            <person name="Hernandez D."/>
            <person name="Lazarevic V."/>
            <person name="Gaia N."/>
            <person name="Farinelli L."/>
            <person name="Francois P."/>
            <person name="Pilo P."/>
            <person name="Frey J."/>
            <person name="Schrenzel J."/>
        </authorList>
    </citation>
    <scope>NUCLEOTIDE SEQUENCE [LARGE SCALE GENOMIC DNA]</scope>
    <source>
        <strain evidence="10 11">DSM 24701</strain>
    </source>
</reference>
<sequence length="121" mass="13628">MARIAGINIPPQKHAEIGLTAIFGIGRSRARKICTVAGVPFDKKIKDLTDSELEKIREQVGEFTVEGDLRREVQLSIKRLIDLGTYRGMRHRRGLPVRGQRTRTNARTRKGPRRAAASLKK</sequence>
<keyword evidence="11" id="KW-1185">Reference proteome</keyword>
<evidence type="ECO:0000256" key="6">
    <source>
        <dbReference type="ARBA" id="ARBA00035166"/>
    </source>
</evidence>
<keyword evidence="3 7" id="KW-0694">RNA-binding</keyword>
<keyword evidence="7" id="KW-0820">tRNA-binding</keyword>